<gene>
    <name evidence="3" type="ORF">F0562_005644</name>
</gene>
<accession>A0A5J5AN92</accession>
<organism evidence="3 4">
    <name type="scientific">Nyssa sinensis</name>
    <dbReference type="NCBI Taxonomy" id="561372"/>
    <lineage>
        <taxon>Eukaryota</taxon>
        <taxon>Viridiplantae</taxon>
        <taxon>Streptophyta</taxon>
        <taxon>Embryophyta</taxon>
        <taxon>Tracheophyta</taxon>
        <taxon>Spermatophyta</taxon>
        <taxon>Magnoliopsida</taxon>
        <taxon>eudicotyledons</taxon>
        <taxon>Gunneridae</taxon>
        <taxon>Pentapetalae</taxon>
        <taxon>asterids</taxon>
        <taxon>Cornales</taxon>
        <taxon>Nyssaceae</taxon>
        <taxon>Nyssa</taxon>
    </lineage>
</organism>
<dbReference type="EMBL" id="CM018043">
    <property type="protein sequence ID" value="KAA8530897.1"/>
    <property type="molecule type" value="Genomic_DNA"/>
</dbReference>
<dbReference type="Pfam" id="PF14244">
    <property type="entry name" value="Retrotran_gag_3"/>
    <property type="match status" value="1"/>
</dbReference>
<evidence type="ECO:0000259" key="2">
    <source>
        <dbReference type="Pfam" id="PF14244"/>
    </source>
</evidence>
<dbReference type="Pfam" id="PF03732">
    <property type="entry name" value="Retrotrans_gag"/>
    <property type="match status" value="1"/>
</dbReference>
<sequence>MLIALNIKNKVGFIDGTVSKPSDLAAAFQWTRCNNMVKAWLLNSLSKDISTSVINCDLAKDIWVELKEYFSQVNGPLMFQLEQEIHNLVQSTSFVTTYFTKLKRLWDELLSLQSHLIHEGIPSHRSIASMVSFFKRRLKETSKHHHPLDGVALAAKGILPSPKDHKAPPRKKSLKCTHCHKDDHTIDRCYFIHGFPPGPRKTRPNYKSSAYQVSSITNTPSTSSFPFTLDQCQQLLTMVTNATQSSSMANRVGNAEHSLLGWIANEIDCRLFLEKGCEAIDCNLNLVDDSIRAFSIPTLLPLMTPM</sequence>
<proteinExistence type="predicted"/>
<dbReference type="AlphaFoldDB" id="A0A5J5AN92"/>
<protein>
    <recommendedName>
        <fullName evidence="5">Retrotransposon gag domain-containing protein</fullName>
    </recommendedName>
</protein>
<dbReference type="InterPro" id="IPR005162">
    <property type="entry name" value="Retrotrans_gag_dom"/>
</dbReference>
<dbReference type="Proteomes" id="UP000325577">
    <property type="component" value="Linkage Group LG2"/>
</dbReference>
<name>A0A5J5AN92_9ASTE</name>
<evidence type="ECO:0000313" key="4">
    <source>
        <dbReference type="Proteomes" id="UP000325577"/>
    </source>
</evidence>
<keyword evidence="4" id="KW-1185">Reference proteome</keyword>
<evidence type="ECO:0008006" key="5">
    <source>
        <dbReference type="Google" id="ProtNLM"/>
    </source>
</evidence>
<feature type="domain" description="Retrotransposon Copia-like N-terminal" evidence="2">
    <location>
        <begin position="1"/>
        <end position="22"/>
    </location>
</feature>
<feature type="domain" description="Retrotransposon gag" evidence="1">
    <location>
        <begin position="38"/>
        <end position="109"/>
    </location>
</feature>
<dbReference type="InterPro" id="IPR029472">
    <property type="entry name" value="Copia-like_N"/>
</dbReference>
<evidence type="ECO:0000259" key="1">
    <source>
        <dbReference type="Pfam" id="PF03732"/>
    </source>
</evidence>
<evidence type="ECO:0000313" key="3">
    <source>
        <dbReference type="EMBL" id="KAA8530897.1"/>
    </source>
</evidence>
<reference evidence="3 4" key="1">
    <citation type="submission" date="2019-09" db="EMBL/GenBank/DDBJ databases">
        <title>A chromosome-level genome assembly of the Chinese tupelo Nyssa sinensis.</title>
        <authorList>
            <person name="Yang X."/>
            <person name="Kang M."/>
            <person name="Yang Y."/>
            <person name="Xiong H."/>
            <person name="Wang M."/>
            <person name="Zhang Z."/>
            <person name="Wang Z."/>
            <person name="Wu H."/>
            <person name="Ma T."/>
            <person name="Liu J."/>
            <person name="Xi Z."/>
        </authorList>
    </citation>
    <scope>NUCLEOTIDE SEQUENCE [LARGE SCALE GENOMIC DNA]</scope>
    <source>
        <strain evidence="3">J267</strain>
        <tissue evidence="3">Leaf</tissue>
    </source>
</reference>
<dbReference type="OrthoDB" id="5544992at2759"/>
<dbReference type="PANTHER" id="PTHR37610:SF97">
    <property type="entry name" value="RETROTRANSPOSON GAG DOMAIN-CONTAINING PROTEIN"/>
    <property type="match status" value="1"/>
</dbReference>
<dbReference type="PANTHER" id="PTHR37610">
    <property type="entry name" value="CCHC-TYPE DOMAIN-CONTAINING PROTEIN"/>
    <property type="match status" value="1"/>
</dbReference>